<feature type="domain" description="Macro" evidence="2">
    <location>
        <begin position="1"/>
        <end position="155"/>
    </location>
</feature>
<organism evidence="3 4">
    <name type="scientific">Alishewanella aestuarii B11</name>
    <dbReference type="NCBI Taxonomy" id="1197174"/>
    <lineage>
        <taxon>Bacteria</taxon>
        <taxon>Pseudomonadati</taxon>
        <taxon>Pseudomonadota</taxon>
        <taxon>Gammaproteobacteria</taxon>
        <taxon>Alteromonadales</taxon>
        <taxon>Alteromonadaceae</taxon>
        <taxon>Alishewanella</taxon>
    </lineage>
</organism>
<evidence type="ECO:0000259" key="2">
    <source>
        <dbReference type="PROSITE" id="PS51154"/>
    </source>
</evidence>
<evidence type="ECO:0000313" key="3">
    <source>
        <dbReference type="EMBL" id="EJI84591.1"/>
    </source>
</evidence>
<gene>
    <name evidence="3" type="ORF">AEST_25240</name>
</gene>
<comment type="caution">
    <text evidence="3">The sequence shown here is derived from an EMBL/GenBank/DDBJ whole genome shotgun (WGS) entry which is preliminary data.</text>
</comment>
<evidence type="ECO:0000256" key="1">
    <source>
        <dbReference type="ARBA" id="ARBA00035885"/>
    </source>
</evidence>
<dbReference type="SUPFAM" id="SSF52949">
    <property type="entry name" value="Macro domain-like"/>
    <property type="match status" value="1"/>
</dbReference>
<accession>J1QGF9</accession>
<dbReference type="Proteomes" id="UP000012043">
    <property type="component" value="Unassembled WGS sequence"/>
</dbReference>
<dbReference type="InterPro" id="IPR002589">
    <property type="entry name" value="Macro_dom"/>
</dbReference>
<dbReference type="RefSeq" id="WP_008609474.1">
    <property type="nucleotide sequence ID" value="NZ_ALAB01000029.1"/>
</dbReference>
<dbReference type="PROSITE" id="PS51154">
    <property type="entry name" value="MACRO"/>
    <property type="match status" value="1"/>
</dbReference>
<dbReference type="PANTHER" id="PTHR12521">
    <property type="entry name" value="PROTEIN C6ORF130"/>
    <property type="match status" value="1"/>
</dbReference>
<dbReference type="AlphaFoldDB" id="J1QGF9"/>
<protein>
    <submittedName>
        <fullName evidence="3">Appr-1-p processing domain-containing protein</fullName>
    </submittedName>
</protein>
<reference evidence="3 4" key="1">
    <citation type="journal article" date="2012" name="J. Bacteriol.">
        <title>Genome Sequence of Pectin-Degrading Alishewanella aestuarii Strain B11T, Isolated from Tidal Flat Sediment.</title>
        <authorList>
            <person name="Jung J."/>
            <person name="Choi S."/>
            <person name="Chun J."/>
            <person name="Park W."/>
        </authorList>
    </citation>
    <scope>NUCLEOTIDE SEQUENCE [LARGE SCALE GENOMIC DNA]</scope>
    <source>
        <strain evidence="3 4">B11</strain>
    </source>
</reference>
<sequence>MAMAVIEGNIFTSKAQTLVNTVNCEGIMGAGIALECRLRYPDMFSRYQQFCADKQLAPGKLWLYKAADRWILNFPTKLQWKYPSKLVYLEQGLANFGQTFAQRGIRSIAFPLLGADRGGLAPEQVLTLMQNTLKPVAEHIDVEIYLYRPDVSDELFGRFAQQLQQLDAQQLKLQTGITLKRLETIQQAVSSGRYAQINQLADLPGIGLKTLEQVFQFCQQPPPENISLF</sequence>
<comment type="catalytic activity">
    <reaction evidence="1">
        <text>an N-(ADP-alpha-D-ribosyl)-thymidine in DNA + H2O = a thymidine in DNA + ADP-D-ribose</text>
        <dbReference type="Rhea" id="RHEA:71655"/>
        <dbReference type="Rhea" id="RHEA-COMP:13556"/>
        <dbReference type="Rhea" id="RHEA-COMP:18051"/>
        <dbReference type="ChEBI" id="CHEBI:15377"/>
        <dbReference type="ChEBI" id="CHEBI:57967"/>
        <dbReference type="ChEBI" id="CHEBI:137386"/>
        <dbReference type="ChEBI" id="CHEBI:191199"/>
    </reaction>
    <physiologicalReaction direction="left-to-right" evidence="1">
        <dbReference type="Rhea" id="RHEA:71656"/>
    </physiologicalReaction>
</comment>
<dbReference type="EMBL" id="ALAB01000029">
    <property type="protein sequence ID" value="EJI84591.1"/>
    <property type="molecule type" value="Genomic_DNA"/>
</dbReference>
<dbReference type="PANTHER" id="PTHR12521:SF0">
    <property type="entry name" value="ADP-RIBOSE GLYCOHYDROLASE OARD1"/>
    <property type="match status" value="1"/>
</dbReference>
<dbReference type="GO" id="GO:0140291">
    <property type="term" value="P:peptidyl-glutamate ADP-deribosylation"/>
    <property type="evidence" value="ECO:0007669"/>
    <property type="project" value="TreeGrafter"/>
</dbReference>
<dbReference type="InterPro" id="IPR050892">
    <property type="entry name" value="ADP-ribose_metab_enzymes"/>
</dbReference>
<dbReference type="Pfam" id="PF01661">
    <property type="entry name" value="Macro"/>
    <property type="match status" value="1"/>
</dbReference>
<evidence type="ECO:0000313" key="4">
    <source>
        <dbReference type="Proteomes" id="UP000012043"/>
    </source>
</evidence>
<name>J1QGF9_9ALTE</name>
<dbReference type="InterPro" id="IPR043472">
    <property type="entry name" value="Macro_dom-like"/>
</dbReference>
<proteinExistence type="predicted"/>
<keyword evidence="4" id="KW-1185">Reference proteome</keyword>
<dbReference type="PATRIC" id="fig|1197174.4.peg.2468"/>
<dbReference type="SMART" id="SM00506">
    <property type="entry name" value="A1pp"/>
    <property type="match status" value="1"/>
</dbReference>
<dbReference type="Gene3D" id="3.40.220.10">
    <property type="entry name" value="Leucine Aminopeptidase, subunit E, domain 1"/>
    <property type="match status" value="1"/>
</dbReference>